<gene>
    <name evidence="11" type="ORF">ACHHYP_02576</name>
</gene>
<dbReference type="Proteomes" id="UP000243579">
    <property type="component" value="Unassembled WGS sequence"/>
</dbReference>
<dbReference type="EMBL" id="JNBR01000411">
    <property type="protein sequence ID" value="OQR93388.1"/>
    <property type="molecule type" value="Genomic_DNA"/>
</dbReference>
<comment type="similarity">
    <text evidence="2">Belongs to the CSC1 (TC 1.A.17) family.</text>
</comment>
<keyword evidence="6 8" id="KW-0472">Membrane</keyword>
<keyword evidence="12" id="KW-1185">Reference proteome</keyword>
<evidence type="ECO:0000256" key="5">
    <source>
        <dbReference type="ARBA" id="ARBA00022989"/>
    </source>
</evidence>
<keyword evidence="5 8" id="KW-1133">Transmembrane helix</keyword>
<accession>A0A1V9Z5W0</accession>
<feature type="transmembrane region" description="Helical" evidence="8">
    <location>
        <begin position="623"/>
        <end position="644"/>
    </location>
</feature>
<dbReference type="InterPro" id="IPR032880">
    <property type="entry name" value="CSC1/OSCA1-like_N"/>
</dbReference>
<feature type="region of interest" description="Disordered" evidence="7">
    <location>
        <begin position="959"/>
        <end position="998"/>
    </location>
</feature>
<evidence type="ECO:0000256" key="6">
    <source>
        <dbReference type="ARBA" id="ARBA00023136"/>
    </source>
</evidence>
<feature type="transmembrane region" description="Helical" evidence="8">
    <location>
        <begin position="272"/>
        <end position="292"/>
    </location>
</feature>
<dbReference type="InterPro" id="IPR003864">
    <property type="entry name" value="CSC1/OSCA1-like_7TM"/>
</dbReference>
<feature type="chain" id="PRO_5012031718" description="EF-hand domain-containing protein" evidence="9">
    <location>
        <begin position="22"/>
        <end position="2069"/>
    </location>
</feature>
<proteinExistence type="inferred from homology"/>
<keyword evidence="4 8" id="KW-0812">Transmembrane</keyword>
<dbReference type="InterPro" id="IPR002048">
    <property type="entry name" value="EF_hand_dom"/>
</dbReference>
<dbReference type="GO" id="GO:0005509">
    <property type="term" value="F:calcium ion binding"/>
    <property type="evidence" value="ECO:0007669"/>
    <property type="project" value="InterPro"/>
</dbReference>
<keyword evidence="3" id="KW-0813">Transport</keyword>
<comment type="subcellular location">
    <subcellularLocation>
        <location evidence="1">Membrane</location>
        <topology evidence="1">Multi-pass membrane protein</topology>
    </subcellularLocation>
</comment>
<comment type="caution">
    <text evidence="11">The sequence shown here is derived from an EMBL/GenBank/DDBJ whole genome shotgun (WGS) entry which is preliminary data.</text>
</comment>
<feature type="transmembrane region" description="Helical" evidence="8">
    <location>
        <begin position="133"/>
        <end position="152"/>
    </location>
</feature>
<feature type="compositionally biased region" description="Basic and acidic residues" evidence="7">
    <location>
        <begin position="975"/>
        <end position="994"/>
    </location>
</feature>
<evidence type="ECO:0000256" key="9">
    <source>
        <dbReference type="SAM" id="SignalP"/>
    </source>
</evidence>
<feature type="transmembrane region" description="Helical" evidence="8">
    <location>
        <begin position="539"/>
        <end position="564"/>
    </location>
</feature>
<feature type="transmembrane region" description="Helical" evidence="8">
    <location>
        <begin position="730"/>
        <end position="760"/>
    </location>
</feature>
<feature type="transmembrane region" description="Helical" evidence="8">
    <location>
        <begin position="584"/>
        <end position="602"/>
    </location>
</feature>
<evidence type="ECO:0000256" key="8">
    <source>
        <dbReference type="SAM" id="Phobius"/>
    </source>
</evidence>
<feature type="signal peptide" evidence="9">
    <location>
        <begin position="1"/>
        <end position="21"/>
    </location>
</feature>
<evidence type="ECO:0000256" key="3">
    <source>
        <dbReference type="ARBA" id="ARBA00022448"/>
    </source>
</evidence>
<dbReference type="PANTHER" id="PTHR13018">
    <property type="entry name" value="PROBABLE MEMBRANE PROTEIN DUF221-RELATED"/>
    <property type="match status" value="1"/>
</dbReference>
<evidence type="ECO:0000256" key="4">
    <source>
        <dbReference type="ARBA" id="ARBA00022692"/>
    </source>
</evidence>
<dbReference type="PANTHER" id="PTHR13018:SF5">
    <property type="entry name" value="RE44586P"/>
    <property type="match status" value="1"/>
</dbReference>
<keyword evidence="9" id="KW-0732">Signal</keyword>
<feature type="compositionally biased region" description="Pro residues" evidence="7">
    <location>
        <begin position="1136"/>
        <end position="1149"/>
    </location>
</feature>
<organism evidence="11 12">
    <name type="scientific">Achlya hypogyna</name>
    <name type="common">Oomycete</name>
    <name type="synonym">Protoachlya hypogyna</name>
    <dbReference type="NCBI Taxonomy" id="1202772"/>
    <lineage>
        <taxon>Eukaryota</taxon>
        <taxon>Sar</taxon>
        <taxon>Stramenopiles</taxon>
        <taxon>Oomycota</taxon>
        <taxon>Saprolegniomycetes</taxon>
        <taxon>Saprolegniales</taxon>
        <taxon>Achlyaceae</taxon>
        <taxon>Achlya</taxon>
    </lineage>
</organism>
<feature type="region of interest" description="Disordered" evidence="7">
    <location>
        <begin position="1131"/>
        <end position="1164"/>
    </location>
</feature>
<dbReference type="PROSITE" id="PS50222">
    <property type="entry name" value="EF_HAND_2"/>
    <property type="match status" value="1"/>
</dbReference>
<protein>
    <recommendedName>
        <fullName evidence="10">EF-hand domain-containing protein</fullName>
    </recommendedName>
</protein>
<evidence type="ECO:0000313" key="11">
    <source>
        <dbReference type="EMBL" id="OQR93388.1"/>
    </source>
</evidence>
<evidence type="ECO:0000256" key="7">
    <source>
        <dbReference type="SAM" id="MobiDB-lite"/>
    </source>
</evidence>
<feature type="transmembrane region" description="Helical" evidence="8">
    <location>
        <begin position="228"/>
        <end position="248"/>
    </location>
</feature>
<evidence type="ECO:0000259" key="10">
    <source>
        <dbReference type="PROSITE" id="PS50222"/>
    </source>
</evidence>
<evidence type="ECO:0000256" key="1">
    <source>
        <dbReference type="ARBA" id="ARBA00004141"/>
    </source>
</evidence>
<dbReference type="GO" id="GO:0005886">
    <property type="term" value="C:plasma membrane"/>
    <property type="evidence" value="ECO:0007669"/>
    <property type="project" value="TreeGrafter"/>
</dbReference>
<evidence type="ECO:0000313" key="12">
    <source>
        <dbReference type="Proteomes" id="UP000243579"/>
    </source>
</evidence>
<dbReference type="PROSITE" id="PS50096">
    <property type="entry name" value="IQ"/>
    <property type="match status" value="1"/>
</dbReference>
<reference evidence="11 12" key="1">
    <citation type="journal article" date="2014" name="Genome Biol. Evol.">
        <title>The secreted proteins of Achlya hypogyna and Thraustotheca clavata identify the ancestral oomycete secretome and reveal gene acquisitions by horizontal gene transfer.</title>
        <authorList>
            <person name="Misner I."/>
            <person name="Blouin N."/>
            <person name="Leonard G."/>
            <person name="Richards T.A."/>
            <person name="Lane C.E."/>
        </authorList>
    </citation>
    <scope>NUCLEOTIDE SEQUENCE [LARGE SCALE GENOMIC DNA]</scope>
    <source>
        <strain evidence="11 12">ATCC 48635</strain>
    </source>
</reference>
<dbReference type="InterPro" id="IPR045122">
    <property type="entry name" value="Csc1-like"/>
</dbReference>
<sequence length="2069" mass="229948">MTGGAGRRWLLVAVCAPVVESVVTLHVPSGSAYGFANEPFNATITAPSNVTNDLLIDIALNANDTRQAPVISPKPLVFREGATELNFTITGVAPGRYPMAYTLLALEAGNTTYALSADALVVVVVNDQWTSTMAQFGINCAALAAGLVFFVWRRSARRHLWVWGRSPAGLFEPEPFRDASPPASPSPLAAPTWQTRLALFWRLPCDGPHVVTACGVDAALFLRFTADAAVLFAALALLSCALLLPINMASGDGPTTSYQQATIANVPVRSPWLWGHVAMCFFAAAAVVAFVFKQHARLAQLYREDASLLGPRSVFIQAGLPLDVTNYALRQWISENAPEAPQHVSVVADLHRLHRVLAQRMQWSADLERLEALYLSGRPPSRWLRWCPGGSCCPSPADIWRDYTEGRPCRHHHALTEPLLDTDDADADVPPRVQRQVATLRARLAAVPEEIVASYSRRTGTGAAFAVFTSTAVRDAFLERCRRAQAPLAPCRALLRCSPPAATDDPASPLPSLVVQPAPEPHDIKWAKMTYRPQSLRRYVAFGLYHTLTVVLLVLFSTPASVLLYVNLQPGSPVYAALLAPDSALAGFVGVNWVLLTVLFYVSFLEPWLTESRRMRSFLTKGFAYLFLSSILFPSIGVTAIYAATRHSAQVSLDGAATREAKYVNDFLYKLCSNFFVSYVLQLTCLGAVMQLLRVGEKLVYQPWVVARAVTPAEELAARQPWPFYFGYDYAVLLSVFTIGLLGCVLSPFLAPCAAIFFAVKHVVTKYNFLYVHPRTPGRGNVARAASSLSLVCLVLVELAMTSVLSQVGRTNQWLALVLLTCAVFGVFVYWRVAVYRALEKAPEVDEEAGTTPLRRQESVALSRIVFRARSQEEIDAESLARQHQAYLNPYDVGLCMLSVLHRIEAQRTARLQRAFATWRTTTADTPAATNRSPIVAAKARRYVLSKYTAMLPRLPATEPSRAMAAAQGFRRKTPRPDPRKAEESPRKARYEARDGEDDPHMSYIPREFYVVETHAVPKYNPQQYKSTFQADKGLWETVLFPSLEPHTRQEVLYLTQALRAMESAPRPLGADTPALLEAEWRIYAVAFHELIRQMKFICKEQATVVTYLVSQLQTLFSRLSDHVRILGAGTLLSPPKTPAPPPTPPVPRKPTSHRRPPTAAAPEQSAYVAAAFDGSQLRRACPEAESDGSDDEGFVCSFCLEYSRDPSKEAARRSTLLQSIGLRRLGSAIEADTRKFKAILKMQALFRGYRVRRQKQILDRMRTKTIAATTIQKAFRRFVRWRRATARKKAQETWRKHMNTIMAVRQLQRRVRKFLQVGREYRESQLGAVINRFKLADRDLAACLEDKCSQLELLAGRLQGFQQQIHHIQALILPETPVAVPGAMDPVARCTDVHLALVELHHHVSELHAREQQAQREWEAALFQLREAHRARDEALRANVGFGHDDDDDDGWAVAGEKARSPSLVDTNFAEPPEAEIHHSPAQELFDTIKPFRYGKKWLAQTHLKHPAAPPDTAQPEKPIPLAVDDGGTERSASVVSVPAVPPEGHRGAVLMHRLRANAAVDANRPRRPLGWVKQLLFHIYETVALALREERHALAPDVAAALAHQFDLCLTLAEAQAVAAAGRASDSGKASSLPDIICQHFQAQFGLPQLVDQAIYDLAIYIHDFAVTDHDVQLFQSFLNGTRPRTNLAFFSYVRQLCAALSREDATTVPLLPFLDATSCRELIDVPHALKVAQILFRVRDETALLAQDPNLDLNGRTPSALFAQCRVAIEAKMVDTAEVADDGDKPLHAFNALLQPVRFHSHLQQARSPLRRRIAHPTAPALYFADFFEILCRFHAEAHLLATQREWIEETFTVIDADRDGAIHLDAFVAHLSGLPKAPTPRELQQTYRHALQVSLDRSKVPNGRVGPMGFRTFFGVVQRLLATKQLRPATLPLESGGYEDPTQVHDRQKLQTIMHRLTLDWLDKEPIAESFVGDSGRHLAPTLRALMVELTQALSLKPKADALEARLEQMHTAWDRYCAIVCVVLVLATKRAGGVNVVEEQLGDVDRAWNLCFSRAKDDETRPPL</sequence>
<dbReference type="GO" id="GO:0005227">
    <property type="term" value="F:calcium-activated cation channel activity"/>
    <property type="evidence" value="ECO:0007669"/>
    <property type="project" value="InterPro"/>
</dbReference>
<dbReference type="Pfam" id="PF02714">
    <property type="entry name" value="RSN1_7TM"/>
    <property type="match status" value="1"/>
</dbReference>
<dbReference type="OrthoDB" id="1927454at2759"/>
<feature type="transmembrane region" description="Helical" evidence="8">
    <location>
        <begin position="813"/>
        <end position="831"/>
    </location>
</feature>
<evidence type="ECO:0000256" key="2">
    <source>
        <dbReference type="ARBA" id="ARBA00007779"/>
    </source>
</evidence>
<dbReference type="Pfam" id="PF13967">
    <property type="entry name" value="RSN1_TM"/>
    <property type="match status" value="1"/>
</dbReference>
<feature type="domain" description="EF-hand" evidence="10">
    <location>
        <begin position="1846"/>
        <end position="1881"/>
    </location>
</feature>
<name>A0A1V9Z5W0_ACHHY</name>